<name>A0A366HN63_9BACT</name>
<organism evidence="2 3">
    <name type="scientific">Roseimicrobium gellanilyticum</name>
    <dbReference type="NCBI Taxonomy" id="748857"/>
    <lineage>
        <taxon>Bacteria</taxon>
        <taxon>Pseudomonadati</taxon>
        <taxon>Verrucomicrobiota</taxon>
        <taxon>Verrucomicrobiia</taxon>
        <taxon>Verrucomicrobiales</taxon>
        <taxon>Verrucomicrobiaceae</taxon>
        <taxon>Roseimicrobium</taxon>
    </lineage>
</organism>
<reference evidence="2 3" key="1">
    <citation type="submission" date="2018-06" db="EMBL/GenBank/DDBJ databases">
        <title>Genomic Encyclopedia of Type Strains, Phase IV (KMG-IV): sequencing the most valuable type-strain genomes for metagenomic binning, comparative biology and taxonomic classification.</title>
        <authorList>
            <person name="Goeker M."/>
        </authorList>
    </citation>
    <scope>NUCLEOTIDE SEQUENCE [LARGE SCALE GENOMIC DNA]</scope>
    <source>
        <strain evidence="2 3">DSM 25532</strain>
    </source>
</reference>
<dbReference type="EMBL" id="QNRR01000004">
    <property type="protein sequence ID" value="RBP44598.1"/>
    <property type="molecule type" value="Genomic_DNA"/>
</dbReference>
<gene>
    <name evidence="2" type="ORF">DES53_104420</name>
</gene>
<dbReference type="AlphaFoldDB" id="A0A366HN63"/>
<keyword evidence="3" id="KW-1185">Reference proteome</keyword>
<dbReference type="Pfam" id="PF07883">
    <property type="entry name" value="Cupin_2"/>
    <property type="match status" value="1"/>
</dbReference>
<dbReference type="Proteomes" id="UP000253426">
    <property type="component" value="Unassembled WGS sequence"/>
</dbReference>
<keyword evidence="2" id="KW-0413">Isomerase</keyword>
<dbReference type="Gene3D" id="2.60.120.10">
    <property type="entry name" value="Jelly Rolls"/>
    <property type="match status" value="1"/>
</dbReference>
<evidence type="ECO:0000313" key="2">
    <source>
        <dbReference type="EMBL" id="RBP44598.1"/>
    </source>
</evidence>
<dbReference type="InterPro" id="IPR013096">
    <property type="entry name" value="Cupin_2"/>
</dbReference>
<dbReference type="SUPFAM" id="SSF51182">
    <property type="entry name" value="RmlC-like cupins"/>
    <property type="match status" value="1"/>
</dbReference>
<dbReference type="GO" id="GO:0016853">
    <property type="term" value="F:isomerase activity"/>
    <property type="evidence" value="ECO:0007669"/>
    <property type="project" value="UniProtKB-KW"/>
</dbReference>
<evidence type="ECO:0000259" key="1">
    <source>
        <dbReference type="Pfam" id="PF07883"/>
    </source>
</evidence>
<sequence>MNLQFFPLSKQKRNRPYWGVMRFLGRMARDTTMYAVDFKDDSPHLWHYHKQDELIVVVKGEIEQAVLLPDGRIQKKKLKAGASVQLPKGTRHSARPEQPGTQVVFTIKGGDGIYRAYDEEGEWVGPGDLREG</sequence>
<comment type="caution">
    <text evidence="2">The sequence shown here is derived from an EMBL/GenBank/DDBJ whole genome shotgun (WGS) entry which is preliminary data.</text>
</comment>
<evidence type="ECO:0000313" key="3">
    <source>
        <dbReference type="Proteomes" id="UP000253426"/>
    </source>
</evidence>
<feature type="domain" description="Cupin type-2" evidence="1">
    <location>
        <begin position="45"/>
        <end position="95"/>
    </location>
</feature>
<dbReference type="InterPro" id="IPR014710">
    <property type="entry name" value="RmlC-like_jellyroll"/>
</dbReference>
<dbReference type="InterPro" id="IPR011051">
    <property type="entry name" value="RmlC_Cupin_sf"/>
</dbReference>
<protein>
    <submittedName>
        <fullName evidence="2">Mannose-6-phosphate isomerase-like protein (Cupin superfamily)</fullName>
    </submittedName>
</protein>
<proteinExistence type="predicted"/>
<accession>A0A366HN63</accession>